<dbReference type="RefSeq" id="XP_002644789.1">
    <property type="nucleotide sequence ID" value="XM_002644743.1"/>
</dbReference>
<proteinExistence type="predicted"/>
<sequence>MTSPPSSPSHLHVRKLSTTNEDEAKTTTACPRKPGRKLVALSGEEDIMSGGPPPVQQPKRFRNGHASFRLRMLQEQHGPAGGPPAAQSGSGFEPAEKHKLKPQSVPTSPAASGRGESTLSPLDSALQGLRMKKPSTSKSSSPPGTPVSKDHRDSFRDSFKKTLFRSFSTSSDKRKPTTSAAGDIELGHGSHEHAENPAIRAVRQFKSAHESFRLRMFQEQHGFEPVVFMTKKRTRDNKSVMSEFKGGDLNKYTAKTYAIQNGNEVFGG</sequence>
<dbReference type="GeneID" id="8586785"/>
<feature type="compositionally biased region" description="Basic and acidic residues" evidence="1">
    <location>
        <begin position="185"/>
        <end position="195"/>
    </location>
</feature>
<evidence type="ECO:0000313" key="2">
    <source>
        <dbReference type="EMBL" id="CAP33228.1"/>
    </source>
</evidence>
<keyword evidence="3" id="KW-1185">Reference proteome</keyword>
<gene>
    <name evidence="2" type="ORF">CBG14805</name>
    <name evidence="2" type="ORF">CBG_14805</name>
</gene>
<dbReference type="KEGG" id="cbr:CBG_14805"/>
<evidence type="ECO:0000313" key="3">
    <source>
        <dbReference type="Proteomes" id="UP000008549"/>
    </source>
</evidence>
<evidence type="ECO:0000256" key="1">
    <source>
        <dbReference type="SAM" id="MobiDB-lite"/>
    </source>
</evidence>
<name>A8XKQ4_CAEBR</name>
<feature type="region of interest" description="Disordered" evidence="1">
    <location>
        <begin position="1"/>
        <end position="196"/>
    </location>
</feature>
<dbReference type="Proteomes" id="UP000008549">
    <property type="component" value="Unassembled WGS sequence"/>
</dbReference>
<reference evidence="2 3" key="1">
    <citation type="journal article" date="2003" name="PLoS Biol.">
        <title>The genome sequence of Caenorhabditis briggsae: a platform for comparative genomics.</title>
        <authorList>
            <person name="Stein L.D."/>
            <person name="Bao Z."/>
            <person name="Blasiar D."/>
            <person name="Blumenthal T."/>
            <person name="Brent M.R."/>
            <person name="Chen N."/>
            <person name="Chinwalla A."/>
            <person name="Clarke L."/>
            <person name="Clee C."/>
            <person name="Coghlan A."/>
            <person name="Coulson A."/>
            <person name="D'Eustachio P."/>
            <person name="Fitch D.H."/>
            <person name="Fulton L.A."/>
            <person name="Fulton R.E."/>
            <person name="Griffiths-Jones S."/>
            <person name="Harris T.W."/>
            <person name="Hillier L.W."/>
            <person name="Kamath R."/>
            <person name="Kuwabara P.E."/>
            <person name="Mardis E.R."/>
            <person name="Marra M.A."/>
            <person name="Miner T.L."/>
            <person name="Minx P."/>
            <person name="Mullikin J.C."/>
            <person name="Plumb R.W."/>
            <person name="Rogers J."/>
            <person name="Schein J.E."/>
            <person name="Sohrmann M."/>
            <person name="Spieth J."/>
            <person name="Stajich J.E."/>
            <person name="Wei C."/>
            <person name="Willey D."/>
            <person name="Wilson R.K."/>
            <person name="Durbin R."/>
            <person name="Waterston R.H."/>
        </authorList>
    </citation>
    <scope>NUCLEOTIDE SEQUENCE [LARGE SCALE GENOMIC DNA]</scope>
    <source>
        <strain evidence="2 3">AF16</strain>
    </source>
</reference>
<reference evidence="2 3" key="2">
    <citation type="journal article" date="2011" name="PLoS Genet.">
        <title>Caenorhabditis briggsae recombinant inbred line genotypes reveal inter-strain incompatibility and the evolution of recombination.</title>
        <authorList>
            <person name="Ross J.A."/>
            <person name="Koboldt D.C."/>
            <person name="Staisch J.E."/>
            <person name="Chamberlin H.M."/>
            <person name="Gupta B.P."/>
            <person name="Miller R.D."/>
            <person name="Baird S.E."/>
            <person name="Haag E.S."/>
        </authorList>
    </citation>
    <scope>NUCLEOTIDE SEQUENCE [LARGE SCALE GENOMIC DNA]</scope>
    <source>
        <strain evidence="2 3">AF16</strain>
    </source>
</reference>
<dbReference type="OMA" id="HEHAENP"/>
<feature type="compositionally biased region" description="Basic and acidic residues" evidence="1">
    <location>
        <begin position="148"/>
        <end position="160"/>
    </location>
</feature>
<dbReference type="EMBL" id="HE600983">
    <property type="protein sequence ID" value="CAP33228.1"/>
    <property type="molecule type" value="Genomic_DNA"/>
</dbReference>
<dbReference type="HOGENOM" id="CLU_1039113_0_0_1"/>
<dbReference type="eggNOG" id="ENOG502SSZS">
    <property type="taxonomic scope" value="Eukaryota"/>
</dbReference>
<dbReference type="CTD" id="8586785"/>
<accession>A8XKQ4</accession>
<feature type="compositionally biased region" description="Polar residues" evidence="1">
    <location>
        <begin position="104"/>
        <end position="121"/>
    </location>
</feature>
<protein>
    <submittedName>
        <fullName evidence="2">Protein CBG14805</fullName>
    </submittedName>
</protein>
<dbReference type="FunCoup" id="A8XKQ4">
    <property type="interactions" value="271"/>
</dbReference>
<organism evidence="2 3">
    <name type="scientific">Caenorhabditis briggsae</name>
    <dbReference type="NCBI Taxonomy" id="6238"/>
    <lineage>
        <taxon>Eukaryota</taxon>
        <taxon>Metazoa</taxon>
        <taxon>Ecdysozoa</taxon>
        <taxon>Nematoda</taxon>
        <taxon>Chromadorea</taxon>
        <taxon>Rhabditida</taxon>
        <taxon>Rhabditina</taxon>
        <taxon>Rhabditomorpha</taxon>
        <taxon>Rhabditoidea</taxon>
        <taxon>Rhabditidae</taxon>
        <taxon>Peloderinae</taxon>
        <taxon>Caenorhabditis</taxon>
    </lineage>
</organism>
<dbReference type="InParanoid" id="A8XKQ4"/>
<dbReference type="AlphaFoldDB" id="A8XKQ4"/>